<dbReference type="Gene3D" id="3.40.190.10">
    <property type="entry name" value="Periplasmic binding protein-like II"/>
    <property type="match status" value="2"/>
</dbReference>
<proteinExistence type="inferred from homology"/>
<reference evidence="6 7" key="1">
    <citation type="submission" date="2024-06" db="EMBL/GenBank/DDBJ databases">
        <title>Sorghum-associated microbial communities from plants grown in Nebraska, USA.</title>
        <authorList>
            <person name="Schachtman D."/>
        </authorList>
    </citation>
    <scope>NUCLEOTIDE SEQUENCE [LARGE SCALE GENOMIC DNA]</scope>
    <source>
        <strain evidence="6 7">2709</strain>
    </source>
</reference>
<evidence type="ECO:0000259" key="5">
    <source>
        <dbReference type="PROSITE" id="PS50931"/>
    </source>
</evidence>
<dbReference type="InterPro" id="IPR050950">
    <property type="entry name" value="HTH-type_LysR_regulators"/>
</dbReference>
<accession>A0ABV2Q5Y7</accession>
<evidence type="ECO:0000256" key="1">
    <source>
        <dbReference type="ARBA" id="ARBA00009437"/>
    </source>
</evidence>
<dbReference type="Pfam" id="PF00126">
    <property type="entry name" value="HTH_1"/>
    <property type="match status" value="1"/>
</dbReference>
<evidence type="ECO:0000313" key="7">
    <source>
        <dbReference type="Proteomes" id="UP001549320"/>
    </source>
</evidence>
<dbReference type="RefSeq" id="WP_354441818.1">
    <property type="nucleotide sequence ID" value="NZ_JBEPSH010000002.1"/>
</dbReference>
<feature type="domain" description="HTH lysR-type" evidence="5">
    <location>
        <begin position="3"/>
        <end position="60"/>
    </location>
</feature>
<dbReference type="InterPro" id="IPR036388">
    <property type="entry name" value="WH-like_DNA-bd_sf"/>
</dbReference>
<dbReference type="SUPFAM" id="SSF46785">
    <property type="entry name" value="Winged helix' DNA-binding domain"/>
    <property type="match status" value="1"/>
</dbReference>
<dbReference type="Proteomes" id="UP001549320">
    <property type="component" value="Unassembled WGS sequence"/>
</dbReference>
<gene>
    <name evidence="6" type="ORF">ABIE13_001097</name>
</gene>
<dbReference type="SUPFAM" id="SSF53850">
    <property type="entry name" value="Periplasmic binding protein-like II"/>
    <property type="match status" value="1"/>
</dbReference>
<dbReference type="InterPro" id="IPR000847">
    <property type="entry name" value="LysR_HTH_N"/>
</dbReference>
<sequence length="307" mass="33750">MNVTPRQLRIFLALAESLNFSRTAEKFFVTQPSLSKAVKDLEDELGITLFERSTRSVRLTAAGGRLTAIARRVVGEFDSGIERLHSQAEHEFHQVAIAALPSVANSLLPAVCARLEEKFGNPKFTIYDGTNASTIQRLLTYQVDFALASAAPSHAELEYEEILRDRFVLLAPETWKHVKAKTRMEDLVNLPLISGTDASTAKEYVKAAMLQRGVVFEPKLALDQVGTAAGFVREGLGIIVQPYLGILPLLGLKGMRMCRIIDGPIRSVGIVRRKASSLSAIAEQGVVEAREAAQKLIRQFPAWILSP</sequence>
<comment type="similarity">
    <text evidence="1">Belongs to the LysR transcriptional regulatory family.</text>
</comment>
<keyword evidence="2" id="KW-0805">Transcription regulation</keyword>
<dbReference type="Gene3D" id="1.10.10.10">
    <property type="entry name" value="Winged helix-like DNA-binding domain superfamily/Winged helix DNA-binding domain"/>
    <property type="match status" value="1"/>
</dbReference>
<keyword evidence="3" id="KW-0238">DNA-binding</keyword>
<dbReference type="InterPro" id="IPR036390">
    <property type="entry name" value="WH_DNA-bd_sf"/>
</dbReference>
<organism evidence="6 7">
    <name type="scientific">Ottowia thiooxydans</name>
    <dbReference type="NCBI Taxonomy" id="219182"/>
    <lineage>
        <taxon>Bacteria</taxon>
        <taxon>Pseudomonadati</taxon>
        <taxon>Pseudomonadota</taxon>
        <taxon>Betaproteobacteria</taxon>
        <taxon>Burkholderiales</taxon>
        <taxon>Comamonadaceae</taxon>
        <taxon>Ottowia</taxon>
    </lineage>
</organism>
<keyword evidence="7" id="KW-1185">Reference proteome</keyword>
<dbReference type="EMBL" id="JBEPSH010000002">
    <property type="protein sequence ID" value="MET4575997.1"/>
    <property type="molecule type" value="Genomic_DNA"/>
</dbReference>
<dbReference type="PROSITE" id="PS50931">
    <property type="entry name" value="HTH_LYSR"/>
    <property type="match status" value="1"/>
</dbReference>
<protein>
    <submittedName>
        <fullName evidence="6">LysR family carnitine catabolism transcriptional activator</fullName>
    </submittedName>
</protein>
<keyword evidence="4" id="KW-0804">Transcription</keyword>
<evidence type="ECO:0000256" key="2">
    <source>
        <dbReference type="ARBA" id="ARBA00023015"/>
    </source>
</evidence>
<dbReference type="PRINTS" id="PR00039">
    <property type="entry name" value="HTHLYSR"/>
</dbReference>
<evidence type="ECO:0000256" key="4">
    <source>
        <dbReference type="ARBA" id="ARBA00023163"/>
    </source>
</evidence>
<dbReference type="Pfam" id="PF03466">
    <property type="entry name" value="LysR_substrate"/>
    <property type="match status" value="1"/>
</dbReference>
<dbReference type="InterPro" id="IPR005119">
    <property type="entry name" value="LysR_subst-bd"/>
</dbReference>
<dbReference type="PANTHER" id="PTHR30419">
    <property type="entry name" value="HTH-TYPE TRANSCRIPTIONAL REGULATOR YBHD"/>
    <property type="match status" value="1"/>
</dbReference>
<comment type="caution">
    <text evidence="6">The sequence shown here is derived from an EMBL/GenBank/DDBJ whole genome shotgun (WGS) entry which is preliminary data.</text>
</comment>
<dbReference type="PANTHER" id="PTHR30419:SF8">
    <property type="entry name" value="NITROGEN ASSIMILATION TRANSCRIPTIONAL ACTIVATOR-RELATED"/>
    <property type="match status" value="1"/>
</dbReference>
<evidence type="ECO:0000256" key="3">
    <source>
        <dbReference type="ARBA" id="ARBA00023125"/>
    </source>
</evidence>
<evidence type="ECO:0000313" key="6">
    <source>
        <dbReference type="EMBL" id="MET4575997.1"/>
    </source>
</evidence>
<name>A0ABV2Q5Y7_9BURK</name>